<dbReference type="Proteomes" id="UP000056419">
    <property type="component" value="Unassembled WGS sequence"/>
</dbReference>
<dbReference type="RefSeq" id="WP_060386148.1">
    <property type="nucleotide sequence ID" value="NZ_LRGC01000012.1"/>
</dbReference>
<dbReference type="STRING" id="46506.AA415_02408"/>
<dbReference type="InterPro" id="IPR042278">
    <property type="entry name" value="Mfa-like_1_N"/>
</dbReference>
<gene>
    <name evidence="1" type="ORF">AA415_02408</name>
</gene>
<organism evidence="1 2">
    <name type="scientific">Bacteroides stercoris</name>
    <dbReference type="NCBI Taxonomy" id="46506"/>
    <lineage>
        <taxon>Bacteria</taxon>
        <taxon>Pseudomonadati</taxon>
        <taxon>Bacteroidota</taxon>
        <taxon>Bacteroidia</taxon>
        <taxon>Bacteroidales</taxon>
        <taxon>Bacteroidaceae</taxon>
        <taxon>Bacteroides</taxon>
    </lineage>
</organism>
<dbReference type="EMBL" id="LRGC01000012">
    <property type="protein sequence ID" value="KWR53579.1"/>
    <property type="molecule type" value="Genomic_DNA"/>
</dbReference>
<evidence type="ECO:0000313" key="1">
    <source>
        <dbReference type="EMBL" id="KWR53579.1"/>
    </source>
</evidence>
<evidence type="ECO:0000313" key="2">
    <source>
        <dbReference type="Proteomes" id="UP000056419"/>
    </source>
</evidence>
<comment type="caution">
    <text evidence="1">The sequence shown here is derived from an EMBL/GenBank/DDBJ whole genome shotgun (WGS) entry which is preliminary data.</text>
</comment>
<protein>
    <recommendedName>
        <fullName evidence="3">Fimbrillin family protein</fullName>
    </recommendedName>
</protein>
<reference evidence="1 2" key="1">
    <citation type="journal article" date="2016" name="BMC Genomics">
        <title>Type VI secretion systems of human gut Bacteroidales segregate into three genetic architectures, two of which are contained on mobile genetic elements.</title>
        <authorList>
            <person name="Coyne M.J."/>
            <person name="Roelofs K.G."/>
            <person name="Comstock L.E."/>
        </authorList>
    </citation>
    <scope>NUCLEOTIDE SEQUENCE [LARGE SCALE GENOMIC DNA]</scope>
    <source>
        <strain evidence="1 2">CL09T03C01</strain>
    </source>
</reference>
<dbReference type="PATRIC" id="fig|46506.5.peg.2584"/>
<dbReference type="CDD" id="cd13120">
    <property type="entry name" value="BF2867_like_N"/>
    <property type="match status" value="1"/>
</dbReference>
<name>A0A125MFC1_BACSE</name>
<dbReference type="Gene3D" id="2.60.40.3570">
    <property type="match status" value="1"/>
</dbReference>
<sequence>MKHLSANILLCSLLICNGCDNSHEPYNNGYDKRMPLTVRATAAGFAPLPVSPETATRIPQEDGLVTRFTTGDAIGLFAIKDKAIADGANNIRLTYTPETDEWKTANGDLYWYEGTSYIAYYPYKKDITIDPTQTEEMIVGALAAAMPPAADQSDAGKYAASDLMIATGSPDTGNEGTGRKTLNLSFAHQFTLLILEPQIHVTCVEPADAGFTYRNQSTTWAPDTKARQVTMNGIKACKMNNGTFRAIIAPQEKGQIQCSYSTDNVILNEEKTVTAAGSTTAFNAGECHTLKINSLIPGPGSLIRPLAPGDFVFQGTDGIEVYPGDGLLTDGKIPEYQQAIGMVITCTADKLTDPKCNENNWNHAYVMALDSIGTGKWGDKDVDEAIDNFNTEVRVDLNMNGYSETETMLEHHADKENFTTVYTTFSILVKYRQKDNIPNNSRSPWFIPSIGQWCDMLKNICGKDPMTFNRTSVAFEEYYKYGTETLDKLNAQLGKAGRSARNLSVGKRRIYQTSTEFSRQLSWIIVWGFLDDWDRIGIKGYDKNANSYLIYPFFAF</sequence>
<dbReference type="Gene3D" id="2.60.40.2620">
    <property type="entry name" value="Fimbrillin-like"/>
    <property type="match status" value="1"/>
</dbReference>
<accession>A0A125MFC1</accession>
<evidence type="ECO:0008006" key="3">
    <source>
        <dbReference type="Google" id="ProtNLM"/>
    </source>
</evidence>
<proteinExistence type="predicted"/>
<keyword evidence="2" id="KW-1185">Reference proteome</keyword>
<dbReference type="AlphaFoldDB" id="A0A125MFC1"/>